<dbReference type="AlphaFoldDB" id="A0A1Y6DBS8"/>
<evidence type="ECO:0000313" key="2">
    <source>
        <dbReference type="EMBL" id="SMF97554.1"/>
    </source>
</evidence>
<feature type="compositionally biased region" description="Basic and acidic residues" evidence="1">
    <location>
        <begin position="1"/>
        <end position="12"/>
    </location>
</feature>
<proteinExistence type="predicted"/>
<reference evidence="2 3" key="1">
    <citation type="submission" date="2016-12" db="EMBL/GenBank/DDBJ databases">
        <authorList>
            <person name="Song W.-J."/>
            <person name="Kurnit D.M."/>
        </authorList>
    </citation>
    <scope>NUCLEOTIDE SEQUENCE [LARGE SCALE GENOMIC DNA]</scope>
    <source>
        <strain evidence="2 3">175</strain>
    </source>
</reference>
<dbReference type="STRING" id="1760988.SAMN02949497_0124"/>
<sequence length="148" mass="16472">MKRGTAERDLRRGGIIAMNTSSGQASPDQAAPEPPAAGPASTPLPHPNAMDQRRIERALKDRKRYRYVTPEVHGIPGGYEIVSACCSRNVDPAGGIVDIALMLFQPGGTWNLYRKDHQAGQWVRHGEYPTLAKILELLKEDPERKFWQ</sequence>
<evidence type="ECO:0008006" key="4">
    <source>
        <dbReference type="Google" id="ProtNLM"/>
    </source>
</evidence>
<feature type="compositionally biased region" description="Pro residues" evidence="1">
    <location>
        <begin position="32"/>
        <end position="46"/>
    </location>
</feature>
<dbReference type="Pfam" id="PF11225">
    <property type="entry name" value="DUF3024"/>
    <property type="match status" value="1"/>
</dbReference>
<dbReference type="InterPro" id="IPR021388">
    <property type="entry name" value="DUF3024"/>
</dbReference>
<dbReference type="Proteomes" id="UP000192923">
    <property type="component" value="Unassembled WGS sequence"/>
</dbReference>
<keyword evidence="3" id="KW-1185">Reference proteome</keyword>
<accession>A0A1Y6DBS8</accession>
<gene>
    <name evidence="2" type="ORF">SAMN02949497_0124</name>
</gene>
<protein>
    <recommendedName>
        <fullName evidence="4">DUF3024 domain-containing protein</fullName>
    </recommendedName>
</protein>
<evidence type="ECO:0000256" key="1">
    <source>
        <dbReference type="SAM" id="MobiDB-lite"/>
    </source>
</evidence>
<dbReference type="EMBL" id="FXAM01000003">
    <property type="protein sequence ID" value="SMF97554.1"/>
    <property type="molecule type" value="Genomic_DNA"/>
</dbReference>
<name>A0A1Y6DBS8_9GAMM</name>
<evidence type="ECO:0000313" key="3">
    <source>
        <dbReference type="Proteomes" id="UP000192923"/>
    </source>
</evidence>
<dbReference type="RefSeq" id="WP_254899509.1">
    <property type="nucleotide sequence ID" value="NZ_FXAM01000003.1"/>
</dbReference>
<feature type="region of interest" description="Disordered" evidence="1">
    <location>
        <begin position="1"/>
        <end position="51"/>
    </location>
</feature>
<organism evidence="2 3">
    <name type="scientific">Methylomagnum ishizawai</name>
    <dbReference type="NCBI Taxonomy" id="1760988"/>
    <lineage>
        <taxon>Bacteria</taxon>
        <taxon>Pseudomonadati</taxon>
        <taxon>Pseudomonadota</taxon>
        <taxon>Gammaproteobacteria</taxon>
        <taxon>Methylococcales</taxon>
        <taxon>Methylococcaceae</taxon>
        <taxon>Methylomagnum</taxon>
    </lineage>
</organism>